<reference evidence="3" key="1">
    <citation type="submission" date="2023-11" db="EMBL/GenBank/DDBJ databases">
        <authorList>
            <person name="De Vega J J."/>
            <person name="De Vega J J."/>
        </authorList>
    </citation>
    <scope>NUCLEOTIDE SEQUENCE</scope>
</reference>
<comment type="caution">
    <text evidence="3">The sequence shown here is derived from an EMBL/GenBank/DDBJ whole genome shotgun (WGS) entry which is preliminary data.</text>
</comment>
<gene>
    <name evidence="3" type="ORF">MYCIT1_LOCUS30867</name>
</gene>
<dbReference type="EMBL" id="CAVNYO010000440">
    <property type="protein sequence ID" value="CAK5280376.1"/>
    <property type="molecule type" value="Genomic_DNA"/>
</dbReference>
<dbReference type="AlphaFoldDB" id="A0AAD2Q642"/>
<organism evidence="3 4">
    <name type="scientific">Mycena citricolor</name>
    <dbReference type="NCBI Taxonomy" id="2018698"/>
    <lineage>
        <taxon>Eukaryota</taxon>
        <taxon>Fungi</taxon>
        <taxon>Dikarya</taxon>
        <taxon>Basidiomycota</taxon>
        <taxon>Agaricomycotina</taxon>
        <taxon>Agaricomycetes</taxon>
        <taxon>Agaricomycetidae</taxon>
        <taxon>Agaricales</taxon>
        <taxon>Marasmiineae</taxon>
        <taxon>Mycenaceae</taxon>
        <taxon>Mycena</taxon>
    </lineage>
</organism>
<sequence length="74" mass="7890">MQRSGGQYLIAAVTGAGIAVYTMYPLIQQMNLERSQQAAPGQQQTKPQDALEPRAKETNSTEGGPQNNQAADVA</sequence>
<keyword evidence="2" id="KW-0472">Membrane</keyword>
<dbReference type="Proteomes" id="UP001295794">
    <property type="component" value="Unassembled WGS sequence"/>
</dbReference>
<evidence type="ECO:0000256" key="1">
    <source>
        <dbReference type="SAM" id="MobiDB-lite"/>
    </source>
</evidence>
<keyword evidence="2" id="KW-0812">Transmembrane</keyword>
<feature type="region of interest" description="Disordered" evidence="1">
    <location>
        <begin position="34"/>
        <end position="74"/>
    </location>
</feature>
<name>A0AAD2Q642_9AGAR</name>
<keyword evidence="4" id="KW-1185">Reference proteome</keyword>
<feature type="transmembrane region" description="Helical" evidence="2">
    <location>
        <begin position="6"/>
        <end position="27"/>
    </location>
</feature>
<keyword evidence="2" id="KW-1133">Transmembrane helix</keyword>
<feature type="compositionally biased region" description="Polar residues" evidence="1">
    <location>
        <begin position="34"/>
        <end position="47"/>
    </location>
</feature>
<feature type="compositionally biased region" description="Polar residues" evidence="1">
    <location>
        <begin position="60"/>
        <end position="74"/>
    </location>
</feature>
<evidence type="ECO:0000313" key="3">
    <source>
        <dbReference type="EMBL" id="CAK5280376.1"/>
    </source>
</evidence>
<feature type="compositionally biased region" description="Basic and acidic residues" evidence="1">
    <location>
        <begin position="49"/>
        <end position="59"/>
    </location>
</feature>
<evidence type="ECO:0000256" key="2">
    <source>
        <dbReference type="SAM" id="Phobius"/>
    </source>
</evidence>
<proteinExistence type="predicted"/>
<accession>A0AAD2Q642</accession>
<evidence type="ECO:0000313" key="4">
    <source>
        <dbReference type="Proteomes" id="UP001295794"/>
    </source>
</evidence>
<protein>
    <submittedName>
        <fullName evidence="3">Uncharacterized protein</fullName>
    </submittedName>
</protein>